<evidence type="ECO:0000259" key="1">
    <source>
        <dbReference type="PROSITE" id="PS50995"/>
    </source>
</evidence>
<dbReference type="PANTHER" id="PTHR39515:SF2">
    <property type="entry name" value="HTH-TYPE TRANSCRIPTIONAL REGULATOR RV0880"/>
    <property type="match status" value="1"/>
</dbReference>
<proteinExistence type="predicted"/>
<keyword evidence="3" id="KW-1185">Reference proteome</keyword>
<dbReference type="AlphaFoldDB" id="A0A7G9QFP7"/>
<feature type="domain" description="HTH marR-type" evidence="1">
    <location>
        <begin position="10"/>
        <end position="139"/>
    </location>
</feature>
<dbReference type="KEGG" id="proe:H9L23_24295"/>
<dbReference type="Proteomes" id="UP000515806">
    <property type="component" value="Chromosome"/>
</dbReference>
<dbReference type="SUPFAM" id="SSF46785">
    <property type="entry name" value="Winged helix' DNA-binding domain"/>
    <property type="match status" value="1"/>
</dbReference>
<sequence>MSTKNSHNIAAQLRPVLTRLVRKMRKLSPIDTPLSQTERAVLVSLENQSLLSAELAVIEKITPQSMGQVITHLNSLGLIEKTPSATDKRKVYLSISTLGKEMIQQVRNERDEWLSKAISEVCTAQEQEILKAAIGPMAKLVEF</sequence>
<dbReference type="PANTHER" id="PTHR39515">
    <property type="entry name" value="CONSERVED PROTEIN"/>
    <property type="match status" value="1"/>
</dbReference>
<dbReference type="PROSITE" id="PS50995">
    <property type="entry name" value="HTH_MARR_2"/>
    <property type="match status" value="1"/>
</dbReference>
<dbReference type="InterPro" id="IPR052526">
    <property type="entry name" value="HTH-type_Bedaq_tolerance"/>
</dbReference>
<dbReference type="RefSeq" id="WP_187592720.1">
    <property type="nucleotide sequence ID" value="NZ_CP060723.1"/>
</dbReference>
<evidence type="ECO:0000313" key="3">
    <source>
        <dbReference type="Proteomes" id="UP000515806"/>
    </source>
</evidence>
<dbReference type="GO" id="GO:0003700">
    <property type="term" value="F:DNA-binding transcription factor activity"/>
    <property type="evidence" value="ECO:0007669"/>
    <property type="project" value="InterPro"/>
</dbReference>
<protein>
    <recommendedName>
        <fullName evidence="1">HTH marR-type domain-containing protein</fullName>
    </recommendedName>
</protein>
<dbReference type="SMART" id="SM00347">
    <property type="entry name" value="HTH_MARR"/>
    <property type="match status" value="1"/>
</dbReference>
<dbReference type="InterPro" id="IPR036390">
    <property type="entry name" value="WH_DNA-bd_sf"/>
</dbReference>
<dbReference type="InterPro" id="IPR000835">
    <property type="entry name" value="HTH_MarR-typ"/>
</dbReference>
<dbReference type="EMBL" id="CP060723">
    <property type="protein sequence ID" value="QNN42172.1"/>
    <property type="molecule type" value="Genomic_DNA"/>
</dbReference>
<gene>
    <name evidence="2" type="ORF">H9L23_24295</name>
</gene>
<accession>A0A7G9QFP7</accession>
<dbReference type="InterPro" id="IPR036388">
    <property type="entry name" value="WH-like_DNA-bd_sf"/>
</dbReference>
<evidence type="ECO:0000313" key="2">
    <source>
        <dbReference type="EMBL" id="QNN42172.1"/>
    </source>
</evidence>
<reference evidence="2 3" key="1">
    <citation type="submission" date="2020-08" db="EMBL/GenBank/DDBJ databases">
        <title>Genome sequence of Pedobacter roseus KACC 11594T.</title>
        <authorList>
            <person name="Hyun D.-W."/>
            <person name="Bae J.-W."/>
        </authorList>
    </citation>
    <scope>NUCLEOTIDE SEQUENCE [LARGE SCALE GENOMIC DNA]</scope>
    <source>
        <strain evidence="2 3">KACC 11594</strain>
    </source>
</reference>
<dbReference type="Gene3D" id="1.10.10.10">
    <property type="entry name" value="Winged helix-like DNA-binding domain superfamily/Winged helix DNA-binding domain"/>
    <property type="match status" value="1"/>
</dbReference>
<organism evidence="2 3">
    <name type="scientific">Pedobacter roseus</name>
    <dbReference type="NCBI Taxonomy" id="336820"/>
    <lineage>
        <taxon>Bacteria</taxon>
        <taxon>Pseudomonadati</taxon>
        <taxon>Bacteroidota</taxon>
        <taxon>Sphingobacteriia</taxon>
        <taxon>Sphingobacteriales</taxon>
        <taxon>Sphingobacteriaceae</taxon>
        <taxon>Pedobacter</taxon>
    </lineage>
</organism>
<dbReference type="Pfam" id="PF12802">
    <property type="entry name" value="MarR_2"/>
    <property type="match status" value="1"/>
</dbReference>
<name>A0A7G9QFP7_9SPHI</name>